<comment type="caution">
    <text evidence="1">The sequence shown here is derived from an EMBL/GenBank/DDBJ whole genome shotgun (WGS) entry which is preliminary data.</text>
</comment>
<organism evidence="1 2">
    <name type="scientific">Streptomyces ehimensis</name>
    <dbReference type="NCBI Taxonomy" id="68195"/>
    <lineage>
        <taxon>Bacteria</taxon>
        <taxon>Bacillati</taxon>
        <taxon>Actinomycetota</taxon>
        <taxon>Actinomycetes</taxon>
        <taxon>Kitasatosporales</taxon>
        <taxon>Streptomycetaceae</taxon>
        <taxon>Streptomyces</taxon>
    </lineage>
</organism>
<evidence type="ECO:0000313" key="1">
    <source>
        <dbReference type="EMBL" id="MFC4517858.1"/>
    </source>
</evidence>
<dbReference type="Gene3D" id="1.25.40.10">
    <property type="entry name" value="Tetratricopeptide repeat domain"/>
    <property type="match status" value="1"/>
</dbReference>
<dbReference type="RefSeq" id="WP_417924284.1">
    <property type="nucleotide sequence ID" value="NZ_JBHSFS010000027.1"/>
</dbReference>
<dbReference type="Proteomes" id="UP001595990">
    <property type="component" value="Unassembled WGS sequence"/>
</dbReference>
<keyword evidence="2" id="KW-1185">Reference proteome</keyword>
<protein>
    <recommendedName>
        <fullName evidence="3">Tetratricopeptide repeat protein</fullName>
    </recommendedName>
</protein>
<evidence type="ECO:0000313" key="2">
    <source>
        <dbReference type="Proteomes" id="UP001595990"/>
    </source>
</evidence>
<dbReference type="EMBL" id="JBHSFS010000027">
    <property type="protein sequence ID" value="MFC4517858.1"/>
    <property type="molecule type" value="Genomic_DNA"/>
</dbReference>
<dbReference type="InterPro" id="IPR011990">
    <property type="entry name" value="TPR-like_helical_dom_sf"/>
</dbReference>
<reference evidence="2" key="1">
    <citation type="journal article" date="2019" name="Int. J. Syst. Evol. Microbiol.">
        <title>The Global Catalogue of Microorganisms (GCM) 10K type strain sequencing project: providing services to taxonomists for standard genome sequencing and annotation.</title>
        <authorList>
            <consortium name="The Broad Institute Genomics Platform"/>
            <consortium name="The Broad Institute Genome Sequencing Center for Infectious Disease"/>
            <person name="Wu L."/>
            <person name="Ma J."/>
        </authorList>
    </citation>
    <scope>NUCLEOTIDE SEQUENCE [LARGE SCALE GENOMIC DNA]</scope>
    <source>
        <strain evidence="2">CECT 8064</strain>
    </source>
</reference>
<name>A0ABV9BVD1_9ACTN</name>
<sequence length="132" mass="14223">MADMAVSPPEELLHRARQARQLLDDRPLSQMALGTLGFEAHAVDRLGRTTEAETTWRRLVELSGDAGDDHLHGLAQAQFAAFLDSHGRTAEAAAHLDTAIALYRKREDGCAVAALTRRLTTLGPTGQILAVG</sequence>
<accession>A0ABV9BVD1</accession>
<evidence type="ECO:0008006" key="3">
    <source>
        <dbReference type="Google" id="ProtNLM"/>
    </source>
</evidence>
<gene>
    <name evidence="1" type="ORF">ACFPEN_33785</name>
</gene>
<proteinExistence type="predicted"/>
<dbReference type="SUPFAM" id="SSF48452">
    <property type="entry name" value="TPR-like"/>
    <property type="match status" value="1"/>
</dbReference>